<sequence>MLYVLFIGLLFFIFVGYKLFNYKNQYIEVKDLPDPTQETPYDHLTTRLNGEGKTADAFVGVELTKYQDLTDVKYLHANVDRLFIALQSGRRYRLSWLDISRFYYLQERKSPFFHLAVTTSMGERFVCKNLTRLEVVAFMQDVEICLTQVKSKVNHSLSIKNIDFVRKNCQFKAERAPEYYQELIALKTKLHADLANKKVPDDFLLTNSNTSISEINYKPHLKSN</sequence>
<evidence type="ECO:0000313" key="1">
    <source>
        <dbReference type="EMBL" id="RIY31120.1"/>
    </source>
</evidence>
<dbReference type="OrthoDB" id="5676801at2"/>
<evidence type="ECO:0000313" key="2">
    <source>
        <dbReference type="Proteomes" id="UP000265691"/>
    </source>
</evidence>
<comment type="caution">
    <text evidence="1">The sequence shown here is derived from an EMBL/GenBank/DDBJ whole genome shotgun (WGS) entry which is preliminary data.</text>
</comment>
<organism evidence="1 2">
    <name type="scientific">Psittacicella hinzii</name>
    <dbReference type="NCBI Taxonomy" id="2028575"/>
    <lineage>
        <taxon>Bacteria</taxon>
        <taxon>Pseudomonadati</taxon>
        <taxon>Pseudomonadota</taxon>
        <taxon>Gammaproteobacteria</taxon>
        <taxon>Pasteurellales</taxon>
        <taxon>Psittacicellaceae</taxon>
        <taxon>Psittacicella</taxon>
    </lineage>
</organism>
<protein>
    <submittedName>
        <fullName evidence="1">Uncharacterized protein</fullName>
    </submittedName>
</protein>
<reference evidence="1 2" key="1">
    <citation type="submission" date="2017-08" db="EMBL/GenBank/DDBJ databases">
        <title>Reclassification of Bisgaard taxon 37 and 44.</title>
        <authorList>
            <person name="Christensen H."/>
        </authorList>
    </citation>
    <scope>NUCLEOTIDE SEQUENCE [LARGE SCALE GENOMIC DNA]</scope>
    <source>
        <strain evidence="1 2">B96_3</strain>
    </source>
</reference>
<dbReference type="RefSeq" id="WP_119525740.1">
    <property type="nucleotide sequence ID" value="NZ_NRHC01000129.1"/>
</dbReference>
<gene>
    <name evidence="1" type="ORF">CKF54_07525</name>
</gene>
<dbReference type="EMBL" id="NRHC01000129">
    <property type="protein sequence ID" value="RIY31120.1"/>
    <property type="molecule type" value="Genomic_DNA"/>
</dbReference>
<dbReference type="Proteomes" id="UP000265691">
    <property type="component" value="Unassembled WGS sequence"/>
</dbReference>
<accession>A0A3A1Y104</accession>
<dbReference type="AlphaFoldDB" id="A0A3A1Y104"/>
<proteinExistence type="predicted"/>
<keyword evidence="2" id="KW-1185">Reference proteome</keyword>
<name>A0A3A1Y104_9GAMM</name>